<dbReference type="Proteomes" id="UP000503088">
    <property type="component" value="Chromosome"/>
</dbReference>
<name>A0A7D4CX22_9BACL</name>
<organism evidence="1 2">
    <name type="scientific">Kroppenstedtia pulmonis</name>
    <dbReference type="NCBI Taxonomy" id="1380685"/>
    <lineage>
        <taxon>Bacteria</taxon>
        <taxon>Bacillati</taxon>
        <taxon>Bacillota</taxon>
        <taxon>Bacilli</taxon>
        <taxon>Bacillales</taxon>
        <taxon>Thermoactinomycetaceae</taxon>
        <taxon>Kroppenstedtia</taxon>
    </lineage>
</organism>
<keyword evidence="2" id="KW-1185">Reference proteome</keyword>
<sequence length="83" mass="9213">MVYERISKNRIPLFNKTLDTIEKARTAIDRSLMQDGVDGAIQNLGFSNAKAIKHVRLPGSELPFSNCGDRGIKPRGTFVGENH</sequence>
<dbReference type="AlphaFoldDB" id="A0A7D4CX22"/>
<dbReference type="KEGG" id="kpul:GXN76_14625"/>
<dbReference type="RefSeq" id="WP_173224317.1">
    <property type="nucleotide sequence ID" value="NZ_CP048104.1"/>
</dbReference>
<evidence type="ECO:0000313" key="2">
    <source>
        <dbReference type="Proteomes" id="UP000503088"/>
    </source>
</evidence>
<accession>A0A7D4CX22</accession>
<gene>
    <name evidence="1" type="ORF">GXN76_14625</name>
</gene>
<proteinExistence type="predicted"/>
<protein>
    <submittedName>
        <fullName evidence="1">Uncharacterized protein</fullName>
    </submittedName>
</protein>
<reference evidence="1 2" key="1">
    <citation type="submission" date="2020-01" db="EMBL/GenBank/DDBJ databases">
        <authorList>
            <person name="Gulvik C.A."/>
            <person name="Batra D.G."/>
        </authorList>
    </citation>
    <scope>NUCLEOTIDE SEQUENCE [LARGE SCALE GENOMIC DNA]</scope>
    <source>
        <strain evidence="1 2">W9323</strain>
    </source>
</reference>
<dbReference type="EMBL" id="CP048104">
    <property type="protein sequence ID" value="QKG85557.1"/>
    <property type="molecule type" value="Genomic_DNA"/>
</dbReference>
<evidence type="ECO:0000313" key="1">
    <source>
        <dbReference type="EMBL" id="QKG85557.1"/>
    </source>
</evidence>